<feature type="region of interest" description="Disordered" evidence="1">
    <location>
        <begin position="242"/>
        <end position="269"/>
    </location>
</feature>
<keyword evidence="5" id="KW-1185">Reference proteome</keyword>
<keyword evidence="2" id="KW-1133">Transmembrane helix</keyword>
<dbReference type="Pfam" id="PF04536">
    <property type="entry name" value="TPM_phosphatase"/>
    <property type="match status" value="1"/>
</dbReference>
<feature type="compositionally biased region" description="Low complexity" evidence="1">
    <location>
        <begin position="246"/>
        <end position="260"/>
    </location>
</feature>
<proteinExistence type="predicted"/>
<evidence type="ECO:0000259" key="3">
    <source>
        <dbReference type="Pfam" id="PF04536"/>
    </source>
</evidence>
<gene>
    <name evidence="4" type="ORF">HZF24_15665</name>
</gene>
<dbReference type="InterPro" id="IPR007621">
    <property type="entry name" value="TPM_dom"/>
</dbReference>
<dbReference type="PANTHER" id="PTHR30373:SF2">
    <property type="entry name" value="UPF0603 PROTEIN YGCG"/>
    <property type="match status" value="1"/>
</dbReference>
<keyword evidence="2" id="KW-0812">Transmembrane</keyword>
<evidence type="ECO:0000256" key="1">
    <source>
        <dbReference type="SAM" id="MobiDB-lite"/>
    </source>
</evidence>
<dbReference type="EMBL" id="JACBNQ010000024">
    <property type="protein sequence ID" value="NYB75585.1"/>
    <property type="molecule type" value="Genomic_DNA"/>
</dbReference>
<evidence type="ECO:0000313" key="5">
    <source>
        <dbReference type="Proteomes" id="UP000611629"/>
    </source>
</evidence>
<organism evidence="4 5">
    <name type="scientific">Sedimentibacter hydroxybenzoicus DSM 7310</name>
    <dbReference type="NCBI Taxonomy" id="1123245"/>
    <lineage>
        <taxon>Bacteria</taxon>
        <taxon>Bacillati</taxon>
        <taxon>Bacillota</taxon>
        <taxon>Tissierellia</taxon>
        <taxon>Sedimentibacter</taxon>
    </lineage>
</organism>
<reference evidence="4" key="1">
    <citation type="submission" date="2020-07" db="EMBL/GenBank/DDBJ databases">
        <title>Genomic analysis of a strain of Sedimentibacter Hydroxybenzoicus DSM7310.</title>
        <authorList>
            <person name="Ma S."/>
        </authorList>
    </citation>
    <scope>NUCLEOTIDE SEQUENCE</scope>
    <source>
        <strain evidence="4">DSM 7310</strain>
    </source>
</reference>
<name>A0A974BLJ2_SEDHY</name>
<evidence type="ECO:0000313" key="4">
    <source>
        <dbReference type="EMBL" id="NYB75585.1"/>
    </source>
</evidence>
<protein>
    <submittedName>
        <fullName evidence="4">TPM domain-containing protein</fullName>
    </submittedName>
</protein>
<keyword evidence="2" id="KW-0472">Membrane</keyword>
<dbReference type="AlphaFoldDB" id="A0A974BLJ2"/>
<evidence type="ECO:0000256" key="2">
    <source>
        <dbReference type="SAM" id="Phobius"/>
    </source>
</evidence>
<dbReference type="Gene3D" id="3.10.310.50">
    <property type="match status" value="1"/>
</dbReference>
<accession>A0A974BLJ2</accession>
<dbReference type="Proteomes" id="UP000611629">
    <property type="component" value="Unassembled WGS sequence"/>
</dbReference>
<sequence>MFLILITPIFASANSIPEERLLPRLVDDAYLLSEYEYQSLLDKLDRISEREQFDIVIVTTDSLGGYTSTQYADDFYDYNGYGMGEGYDGILLLISMEERDWAISTHGFGITAFTDAGQNRMVNQFIGDLSEGNFSSAFNKFADISEDYVVQAKTEKPYDSPNLPKNELPSQVPERELSPYLPLITTAIGIVIAFIITSIMALQLKSVRMQTSAGNYIKNNSLKINESKDVFLYANLSKTKIQKAQSSSSGSSTHRSSSGRSHGGSRGKF</sequence>
<dbReference type="PANTHER" id="PTHR30373">
    <property type="entry name" value="UPF0603 PROTEIN YGCG"/>
    <property type="match status" value="1"/>
</dbReference>
<feature type="domain" description="TPM" evidence="3">
    <location>
        <begin position="26"/>
        <end position="143"/>
    </location>
</feature>
<feature type="transmembrane region" description="Helical" evidence="2">
    <location>
        <begin position="180"/>
        <end position="202"/>
    </location>
</feature>
<comment type="caution">
    <text evidence="4">The sequence shown here is derived from an EMBL/GenBank/DDBJ whole genome shotgun (WGS) entry which is preliminary data.</text>
</comment>